<dbReference type="SUPFAM" id="SSF51658">
    <property type="entry name" value="Xylose isomerase-like"/>
    <property type="match status" value="1"/>
</dbReference>
<dbReference type="PANTHER" id="PTHR43489">
    <property type="entry name" value="ISOMERASE"/>
    <property type="match status" value="1"/>
</dbReference>
<dbReference type="PANTHER" id="PTHR43489:SF6">
    <property type="entry name" value="HYDROXYPYRUVATE ISOMERASE-RELATED"/>
    <property type="match status" value="1"/>
</dbReference>
<comment type="similarity">
    <text evidence="2">Belongs to the hyi family.</text>
</comment>
<dbReference type="Proteomes" id="UP000810171">
    <property type="component" value="Unassembled WGS sequence"/>
</dbReference>
<feature type="domain" description="Xylose isomerase-like TIM barrel" evidence="3">
    <location>
        <begin position="22"/>
        <end position="256"/>
    </location>
</feature>
<evidence type="ECO:0000313" key="5">
    <source>
        <dbReference type="Proteomes" id="UP000810171"/>
    </source>
</evidence>
<gene>
    <name evidence="4" type="ORF">H9C73_10715</name>
</gene>
<name>A0ABS3ZBX0_9GAMM</name>
<protein>
    <submittedName>
        <fullName evidence="4">TIM barrel protein</fullName>
    </submittedName>
</protein>
<evidence type="ECO:0000313" key="4">
    <source>
        <dbReference type="EMBL" id="MBP0049207.1"/>
    </source>
</evidence>
<dbReference type="InterPro" id="IPR026040">
    <property type="entry name" value="HyI-like"/>
</dbReference>
<dbReference type="Pfam" id="PF01261">
    <property type="entry name" value="AP_endonuc_2"/>
    <property type="match status" value="1"/>
</dbReference>
<dbReference type="InterPro" id="IPR013022">
    <property type="entry name" value="Xyl_isomerase-like_TIM-brl"/>
</dbReference>
<keyword evidence="1 2" id="KW-0413">Isomerase</keyword>
<dbReference type="InterPro" id="IPR050417">
    <property type="entry name" value="Sugar_Epim/Isomerase"/>
</dbReference>
<keyword evidence="5" id="KW-1185">Reference proteome</keyword>
<organism evidence="4 5">
    <name type="scientific">Marinobacterium alkalitolerans</name>
    <dbReference type="NCBI Taxonomy" id="1542925"/>
    <lineage>
        <taxon>Bacteria</taxon>
        <taxon>Pseudomonadati</taxon>
        <taxon>Pseudomonadota</taxon>
        <taxon>Gammaproteobacteria</taxon>
        <taxon>Oceanospirillales</taxon>
        <taxon>Oceanospirillaceae</taxon>
        <taxon>Marinobacterium</taxon>
    </lineage>
</organism>
<dbReference type="PIRSF" id="PIRSF006241">
    <property type="entry name" value="HyI"/>
    <property type="match status" value="1"/>
</dbReference>
<dbReference type="InterPro" id="IPR036237">
    <property type="entry name" value="Xyl_isomerase-like_sf"/>
</dbReference>
<evidence type="ECO:0000259" key="3">
    <source>
        <dbReference type="Pfam" id="PF01261"/>
    </source>
</evidence>
<dbReference type="RefSeq" id="WP_209287824.1">
    <property type="nucleotide sequence ID" value="NZ_JACVEW010000015.1"/>
</dbReference>
<reference evidence="4 5" key="1">
    <citation type="submission" date="2020-09" db="EMBL/GenBank/DDBJ databases">
        <authorList>
            <person name="Tanuku N.R.S."/>
        </authorList>
    </citation>
    <scope>NUCLEOTIDE SEQUENCE [LARGE SCALE GENOMIC DNA]</scope>
    <source>
        <strain evidence="4 5">AK62</strain>
    </source>
</reference>
<evidence type="ECO:0000256" key="1">
    <source>
        <dbReference type="ARBA" id="ARBA00023235"/>
    </source>
</evidence>
<accession>A0ABS3ZBX0</accession>
<dbReference type="Gene3D" id="3.20.20.150">
    <property type="entry name" value="Divalent-metal-dependent TIM barrel enzymes"/>
    <property type="match status" value="1"/>
</dbReference>
<dbReference type="EMBL" id="JACVEW010000015">
    <property type="protein sequence ID" value="MBP0049207.1"/>
    <property type="molecule type" value="Genomic_DNA"/>
</dbReference>
<proteinExistence type="inferred from homology"/>
<evidence type="ECO:0000256" key="2">
    <source>
        <dbReference type="PIRNR" id="PIRNR006241"/>
    </source>
</evidence>
<sequence length="271" mass="30617">MLKFAANLSLLFTELPLQDRFPAAREAGFRRVEIQFPYELPLSQLQQLLHDNAQTLELINIPAGDWASGERGLACLPGREDAFRAGVDKALHWARVLQVPRINCLAGIKPQGVSPETVKSTLERNLVWANRRCSEAGILLMVEAINTEDVPGFYLHQSAQVFRLMEELALESTRMQYDVYHMQKMEGNLISTLQRNRDKIGHIQIADVPGRHEPGTGEIHFANLFKALEAMAYSDIISLEYIPLGRTDAGLEWLKPWMTQDTQHEHECSSG</sequence>
<comment type="caution">
    <text evidence="4">The sequence shown here is derived from an EMBL/GenBank/DDBJ whole genome shotgun (WGS) entry which is preliminary data.</text>
</comment>